<organism evidence="1 2">
    <name type="scientific">Paracoccus litorisediminis</name>
    <dbReference type="NCBI Taxonomy" id="2006130"/>
    <lineage>
        <taxon>Bacteria</taxon>
        <taxon>Pseudomonadati</taxon>
        <taxon>Pseudomonadota</taxon>
        <taxon>Alphaproteobacteria</taxon>
        <taxon>Rhodobacterales</taxon>
        <taxon>Paracoccaceae</taxon>
        <taxon>Paracoccus</taxon>
    </lineage>
</organism>
<dbReference type="OrthoDB" id="7869120at2"/>
<dbReference type="Proteomes" id="UP000449846">
    <property type="component" value="Unassembled WGS sequence"/>
</dbReference>
<dbReference type="RefSeq" id="WP_155038932.1">
    <property type="nucleotide sequence ID" value="NZ_WMIG01000002.1"/>
</dbReference>
<dbReference type="EMBL" id="WMIG01000002">
    <property type="protein sequence ID" value="MTH59005.1"/>
    <property type="molecule type" value="Genomic_DNA"/>
</dbReference>
<gene>
    <name evidence="1" type="ORF">GL300_07245</name>
</gene>
<sequence length="192" mass="21789">MDATGRNGVLHPPGINCWYCEENVTCCDEQLPVKGGGTRLHFPIKHRMSLQFHGSMWVDLPKASPTDLRLQRDPMRRHRQCTDTMRRDHFVKLLAVALSTAAIIPQISLSDPVSLVCESPKREYRVEFDADLRSVSANDTQYSVLAVEETAERTAVVGLTTDGGPTYRLYLHPYKKMEFFSDGKLFQTDNCR</sequence>
<comment type="caution">
    <text evidence="1">The sequence shown here is derived from an EMBL/GenBank/DDBJ whole genome shotgun (WGS) entry which is preliminary data.</text>
</comment>
<evidence type="ECO:0000313" key="1">
    <source>
        <dbReference type="EMBL" id="MTH59005.1"/>
    </source>
</evidence>
<proteinExistence type="predicted"/>
<dbReference type="AlphaFoldDB" id="A0A844HLD5"/>
<evidence type="ECO:0000313" key="2">
    <source>
        <dbReference type="Proteomes" id="UP000449846"/>
    </source>
</evidence>
<name>A0A844HLD5_9RHOB</name>
<reference evidence="1 2" key="1">
    <citation type="submission" date="2019-11" db="EMBL/GenBank/DDBJ databases">
        <authorList>
            <person name="Dong K."/>
        </authorList>
    </citation>
    <scope>NUCLEOTIDE SEQUENCE [LARGE SCALE GENOMIC DNA]</scope>
    <source>
        <strain evidence="1 2">NBRC 112902</strain>
    </source>
</reference>
<keyword evidence="2" id="KW-1185">Reference proteome</keyword>
<accession>A0A844HLD5</accession>
<protein>
    <submittedName>
        <fullName evidence="1">Uncharacterized protein</fullName>
    </submittedName>
</protein>